<dbReference type="PIR" id="B75274">
    <property type="entry name" value="B75274"/>
</dbReference>
<reference evidence="4 5" key="1">
    <citation type="journal article" date="1999" name="Science">
        <title>Genome sequence of the radioresistant bacterium Deinococcus radiodurans R1.</title>
        <authorList>
            <person name="White O."/>
            <person name="Eisen J.A."/>
            <person name="Heidelberg J.F."/>
            <person name="Hickey E.K."/>
            <person name="Peterson J.D."/>
            <person name="Dodson R.J."/>
            <person name="Haft D.H."/>
            <person name="Gwinn M.L."/>
            <person name="Nelson W.C."/>
            <person name="Richardson D.L."/>
            <person name="Moffat K.S."/>
            <person name="Qin H."/>
            <person name="Jiang L."/>
            <person name="Pamphile W."/>
            <person name="Crosby M."/>
            <person name="Shen M."/>
            <person name="Vamathevan J.J."/>
            <person name="Lam P."/>
            <person name="McDonald L."/>
            <person name="Utterback T."/>
            <person name="Zalewski C."/>
            <person name="Makarova K.S."/>
            <person name="Aravind L."/>
            <person name="Daly M.J."/>
            <person name="Minton K.W."/>
            <person name="Fleischmann R.D."/>
            <person name="Ketchum K.A."/>
            <person name="Nelson K.E."/>
            <person name="Salzberg S."/>
            <person name="Smith H.O."/>
            <person name="Venter J.C."/>
            <person name="Fraser C.M."/>
        </authorList>
    </citation>
    <scope>NUCLEOTIDE SEQUENCE [LARGE SCALE GENOMIC DNA]</scope>
    <source>
        <strain evidence="5">ATCC 13939 / DSM 20539 / JCM 16871 / LMG 4051 / NBRC 15346 / NCIMB 9279 / R1 / VKM B-1422</strain>
    </source>
</reference>
<organism evidence="4 5">
    <name type="scientific">Deinococcus radiodurans (strain ATCC 13939 / DSM 20539 / JCM 16871 / CCUG 27074 / LMG 4051 / NBRC 15346 / NCIMB 9279 / VKM B-1422 / R1)</name>
    <dbReference type="NCBI Taxonomy" id="243230"/>
    <lineage>
        <taxon>Bacteria</taxon>
        <taxon>Thermotogati</taxon>
        <taxon>Deinococcota</taxon>
        <taxon>Deinococci</taxon>
        <taxon>Deinococcales</taxon>
        <taxon>Deinococcaceae</taxon>
        <taxon>Deinococcus</taxon>
    </lineage>
</organism>
<dbReference type="InterPro" id="IPR041750">
    <property type="entry name" value="NMNAT_Nudix"/>
</dbReference>
<dbReference type="NCBIfam" id="NF003790">
    <property type="entry name" value="PRK05379.2-2"/>
    <property type="match status" value="1"/>
</dbReference>
<dbReference type="GO" id="GO:0016779">
    <property type="term" value="F:nucleotidyltransferase activity"/>
    <property type="evidence" value="ECO:0007669"/>
    <property type="project" value="UniProtKB-KW"/>
</dbReference>
<sequence>MTAPHDPALASPAPPIPSRAYGVYIGRFEPPHQAHLLVMLEALERVQTLIVVIGSARSARTTKNPWTAHERQDVIEAMLAEAGADPQRLRFVHVRDFLYDEAHWLADVRAGVEAHTGGSRDVALVGHIKDESSYYLRSFPDWEFLPTHVVSPLNATDVRRAYFEDRLSDVRGMVPPAVHAFLEGFQRTPEYAELQAEFLALRSAVAPAPATRLTVGAVVSGAGQLLAVRRAERPGRGLLTLPGDEPGPQETLLACAMRAVRQQTGLDTGAVLGAVRAQAIFDAPGRSQRGRIVAYVFHFALGEDALTAQPAGNAAAWLPLSEALEHPEGWFEDEAEIVAHFLAKV</sequence>
<dbReference type="SMR" id="Q9RRR0"/>
<dbReference type="eggNOG" id="COG1051">
    <property type="taxonomic scope" value="Bacteria"/>
</dbReference>
<keyword evidence="5" id="KW-1185">Reference proteome</keyword>
<gene>
    <name evidence="4" type="ordered locus">DR_2428</name>
</gene>
<name>Q9RRR0_DEIRA</name>
<evidence type="ECO:0000313" key="5">
    <source>
        <dbReference type="Proteomes" id="UP000002524"/>
    </source>
</evidence>
<dbReference type="InParanoid" id="Q9RRR0"/>
<dbReference type="HOGENOM" id="CLU_068406_0_0_0"/>
<dbReference type="EnsemblBacteria" id="AAF11971">
    <property type="protein sequence ID" value="AAF11971"/>
    <property type="gene ID" value="DR_2428"/>
</dbReference>
<evidence type="ECO:0000256" key="1">
    <source>
        <dbReference type="ARBA" id="ARBA00022679"/>
    </source>
</evidence>
<dbReference type="STRING" id="243230.DR_2428"/>
<dbReference type="CDD" id="cd02168">
    <property type="entry name" value="NMNAT_Nudix"/>
    <property type="match status" value="1"/>
</dbReference>
<dbReference type="InterPro" id="IPR014729">
    <property type="entry name" value="Rossmann-like_a/b/a_fold"/>
</dbReference>
<evidence type="ECO:0000259" key="3">
    <source>
        <dbReference type="PROSITE" id="PS51462"/>
    </source>
</evidence>
<keyword evidence="1" id="KW-0808">Transferase</keyword>
<dbReference type="Proteomes" id="UP000002524">
    <property type="component" value="Chromosome 1"/>
</dbReference>
<dbReference type="RefSeq" id="WP_010889053.1">
    <property type="nucleotide sequence ID" value="NC_001263.1"/>
</dbReference>
<dbReference type="PROSITE" id="PS51462">
    <property type="entry name" value="NUDIX"/>
    <property type="match status" value="1"/>
</dbReference>
<feature type="domain" description="Nudix hydrolase" evidence="3">
    <location>
        <begin position="210"/>
        <end position="344"/>
    </location>
</feature>
<dbReference type="AlphaFoldDB" id="Q9RRR0"/>
<keyword evidence="2" id="KW-0548">Nucleotidyltransferase</keyword>
<dbReference type="SUPFAM" id="SSF55811">
    <property type="entry name" value="Nudix"/>
    <property type="match status" value="1"/>
</dbReference>
<dbReference type="InterPro" id="IPR000086">
    <property type="entry name" value="NUDIX_hydrolase_dom"/>
</dbReference>
<dbReference type="Gene3D" id="3.40.50.620">
    <property type="entry name" value="HUPs"/>
    <property type="match status" value="1"/>
</dbReference>
<dbReference type="PANTHER" id="PTHR21342:SF0">
    <property type="entry name" value="BIFUNCTIONAL NMN ADENYLYLTRANSFERASE_NUDIX HYDROLASE"/>
    <property type="match status" value="1"/>
</dbReference>
<evidence type="ECO:0000256" key="2">
    <source>
        <dbReference type="ARBA" id="ARBA00022695"/>
    </source>
</evidence>
<dbReference type="PaxDb" id="243230-DR_2428"/>
<proteinExistence type="predicted"/>
<dbReference type="Gene3D" id="3.90.79.10">
    <property type="entry name" value="Nucleoside Triphosphate Pyrophosphohydrolase"/>
    <property type="match status" value="1"/>
</dbReference>
<evidence type="ECO:0000313" key="4">
    <source>
        <dbReference type="EMBL" id="AAF11971.1"/>
    </source>
</evidence>
<dbReference type="NCBIfam" id="TIGR00125">
    <property type="entry name" value="cyt_tran_rel"/>
    <property type="match status" value="1"/>
</dbReference>
<accession>Q9RRR0</accession>
<dbReference type="InterPro" id="IPR004821">
    <property type="entry name" value="Cyt_trans-like"/>
</dbReference>
<dbReference type="SUPFAM" id="SSF52374">
    <property type="entry name" value="Nucleotidylyl transferase"/>
    <property type="match status" value="1"/>
</dbReference>
<protein>
    <recommendedName>
        <fullName evidence="3">Nudix hydrolase domain-containing protein</fullName>
    </recommendedName>
</protein>
<dbReference type="GeneID" id="69518681"/>
<dbReference type="Pfam" id="PF01467">
    <property type="entry name" value="CTP_transf_like"/>
    <property type="match status" value="1"/>
</dbReference>
<dbReference type="InterPro" id="IPR015797">
    <property type="entry name" value="NUDIX_hydrolase-like_dom_sf"/>
</dbReference>
<dbReference type="eggNOG" id="COG1056">
    <property type="taxonomic scope" value="Bacteria"/>
</dbReference>
<dbReference type="Pfam" id="PF00293">
    <property type="entry name" value="NUDIX"/>
    <property type="match status" value="1"/>
</dbReference>
<dbReference type="OrthoDB" id="9786141at2"/>
<dbReference type="EMBL" id="AE000513">
    <property type="protein sequence ID" value="AAF11971.1"/>
    <property type="molecule type" value="Genomic_DNA"/>
</dbReference>
<dbReference type="PANTHER" id="PTHR21342">
    <property type="entry name" value="PHOSPHOPANTETHEINE ADENYLYLTRANSFERASE"/>
    <property type="match status" value="1"/>
</dbReference>
<dbReference type="PATRIC" id="fig|243230.17.peg.2664"/>
<dbReference type="KEGG" id="dra:DR_2428"/>